<evidence type="ECO:0000313" key="3">
    <source>
        <dbReference type="Proteomes" id="UP001469553"/>
    </source>
</evidence>
<proteinExistence type="predicted"/>
<evidence type="ECO:0000313" key="2">
    <source>
        <dbReference type="EMBL" id="MEQ2302897.1"/>
    </source>
</evidence>
<comment type="caution">
    <text evidence="2">The sequence shown here is derived from an EMBL/GenBank/DDBJ whole genome shotgun (WGS) entry which is preliminary data.</text>
</comment>
<feature type="compositionally biased region" description="Polar residues" evidence="1">
    <location>
        <begin position="44"/>
        <end position="61"/>
    </location>
</feature>
<dbReference type="EMBL" id="JAHRIP010057113">
    <property type="protein sequence ID" value="MEQ2302897.1"/>
    <property type="molecule type" value="Genomic_DNA"/>
</dbReference>
<gene>
    <name evidence="2" type="ORF">AMECASPLE_011376</name>
</gene>
<reference evidence="2 3" key="1">
    <citation type="submission" date="2021-06" db="EMBL/GenBank/DDBJ databases">
        <authorList>
            <person name="Palmer J.M."/>
        </authorList>
    </citation>
    <scope>NUCLEOTIDE SEQUENCE [LARGE SCALE GENOMIC DNA]</scope>
    <source>
        <strain evidence="2 3">AS_MEX2019</strain>
        <tissue evidence="2">Muscle</tissue>
    </source>
</reference>
<evidence type="ECO:0000256" key="1">
    <source>
        <dbReference type="SAM" id="MobiDB-lite"/>
    </source>
</evidence>
<dbReference type="Proteomes" id="UP001469553">
    <property type="component" value="Unassembled WGS sequence"/>
</dbReference>
<protein>
    <submittedName>
        <fullName evidence="2">Uncharacterized protein</fullName>
    </submittedName>
</protein>
<accession>A0ABV0ZAV7</accession>
<sequence length="143" mass="15889">MYLIFCGPTCNPPACPPSNSTHHLLDINREREPQLLPQIHVCQSQSSWHDSPSLPKNSTKQKIIGPARSGTTRVNPVHPPPHPRPTIDTDSTELDAVLLDQVTRGKPHTYTHQPQLLPVSPRILLLAVHTPQSIDESFQPVQT</sequence>
<feature type="region of interest" description="Disordered" evidence="1">
    <location>
        <begin position="44"/>
        <end position="89"/>
    </location>
</feature>
<organism evidence="2 3">
    <name type="scientific">Ameca splendens</name>
    <dbReference type="NCBI Taxonomy" id="208324"/>
    <lineage>
        <taxon>Eukaryota</taxon>
        <taxon>Metazoa</taxon>
        <taxon>Chordata</taxon>
        <taxon>Craniata</taxon>
        <taxon>Vertebrata</taxon>
        <taxon>Euteleostomi</taxon>
        <taxon>Actinopterygii</taxon>
        <taxon>Neopterygii</taxon>
        <taxon>Teleostei</taxon>
        <taxon>Neoteleostei</taxon>
        <taxon>Acanthomorphata</taxon>
        <taxon>Ovalentaria</taxon>
        <taxon>Atherinomorphae</taxon>
        <taxon>Cyprinodontiformes</taxon>
        <taxon>Goodeidae</taxon>
        <taxon>Ameca</taxon>
    </lineage>
</organism>
<keyword evidence="3" id="KW-1185">Reference proteome</keyword>
<name>A0ABV0ZAV7_9TELE</name>